<accession>A0A4U5JXJ9</accession>
<keyword evidence="9" id="KW-1185">Reference proteome</keyword>
<dbReference type="InterPro" id="IPR018660">
    <property type="entry name" value="MliC"/>
</dbReference>
<evidence type="ECO:0000259" key="7">
    <source>
        <dbReference type="Pfam" id="PF09864"/>
    </source>
</evidence>
<dbReference type="EMBL" id="SZUA01000001">
    <property type="protein sequence ID" value="TKR33478.1"/>
    <property type="molecule type" value="Genomic_DNA"/>
</dbReference>
<dbReference type="AlphaFoldDB" id="A0A4U5JXJ9"/>
<feature type="region of interest" description="Disordered" evidence="5">
    <location>
        <begin position="26"/>
        <end position="47"/>
    </location>
</feature>
<evidence type="ECO:0000256" key="5">
    <source>
        <dbReference type="SAM" id="MobiDB-lite"/>
    </source>
</evidence>
<feature type="chain" id="PRO_5020520625" description="C-type lysozyme inhibitor domain-containing protein" evidence="6">
    <location>
        <begin position="28"/>
        <end position="232"/>
    </location>
</feature>
<keyword evidence="3" id="KW-0564">Palmitate</keyword>
<evidence type="ECO:0000313" key="9">
    <source>
        <dbReference type="Proteomes" id="UP000308707"/>
    </source>
</evidence>
<evidence type="ECO:0000256" key="2">
    <source>
        <dbReference type="ARBA" id="ARBA00023136"/>
    </source>
</evidence>
<evidence type="ECO:0000256" key="6">
    <source>
        <dbReference type="SAM" id="SignalP"/>
    </source>
</evidence>
<keyword evidence="4" id="KW-0449">Lipoprotein</keyword>
<organism evidence="8 9">
    <name type="scientific">Luteimonas gilva</name>
    <dbReference type="NCBI Taxonomy" id="2572684"/>
    <lineage>
        <taxon>Bacteria</taxon>
        <taxon>Pseudomonadati</taxon>
        <taxon>Pseudomonadota</taxon>
        <taxon>Gammaproteobacteria</taxon>
        <taxon>Lysobacterales</taxon>
        <taxon>Lysobacteraceae</taxon>
        <taxon>Luteimonas</taxon>
    </lineage>
</organism>
<reference evidence="8 9" key="1">
    <citation type="submission" date="2019-04" db="EMBL/GenBank/DDBJ databases">
        <title>Reference strain of H23.</title>
        <authorList>
            <person name="Luo X."/>
        </authorList>
    </citation>
    <scope>NUCLEOTIDE SEQUENCE [LARGE SCALE GENOMIC DNA]</scope>
    <source>
        <strain evidence="8 9">H23</strain>
    </source>
</reference>
<evidence type="ECO:0000256" key="3">
    <source>
        <dbReference type="ARBA" id="ARBA00023139"/>
    </source>
</evidence>
<name>A0A4U5JXJ9_9GAMM</name>
<proteinExistence type="predicted"/>
<evidence type="ECO:0000313" key="8">
    <source>
        <dbReference type="EMBL" id="TKR33478.1"/>
    </source>
</evidence>
<gene>
    <name evidence="8" type="ORF">FCE95_04045</name>
</gene>
<dbReference type="Gene3D" id="2.40.128.200">
    <property type="match status" value="1"/>
</dbReference>
<keyword evidence="2" id="KW-0472">Membrane</keyword>
<feature type="domain" description="C-type lysozyme inhibitor" evidence="7">
    <location>
        <begin position="51"/>
        <end position="112"/>
    </location>
</feature>
<dbReference type="Pfam" id="PF09864">
    <property type="entry name" value="MliC"/>
    <property type="match status" value="1"/>
</dbReference>
<dbReference type="InterPro" id="IPR036328">
    <property type="entry name" value="MliC_sf"/>
</dbReference>
<protein>
    <recommendedName>
        <fullName evidence="7">C-type lysozyme inhibitor domain-containing protein</fullName>
    </recommendedName>
</protein>
<evidence type="ECO:0000256" key="4">
    <source>
        <dbReference type="ARBA" id="ARBA00023288"/>
    </source>
</evidence>
<keyword evidence="1 6" id="KW-0732">Signal</keyword>
<dbReference type="OrthoDB" id="5348860at2"/>
<dbReference type="PROSITE" id="PS51257">
    <property type="entry name" value="PROKAR_LIPOPROTEIN"/>
    <property type="match status" value="1"/>
</dbReference>
<dbReference type="Proteomes" id="UP000308707">
    <property type="component" value="Unassembled WGS sequence"/>
</dbReference>
<feature type="signal peptide" evidence="6">
    <location>
        <begin position="1"/>
        <end position="27"/>
    </location>
</feature>
<evidence type="ECO:0000256" key="1">
    <source>
        <dbReference type="ARBA" id="ARBA00022729"/>
    </source>
</evidence>
<feature type="compositionally biased region" description="Pro residues" evidence="5">
    <location>
        <begin position="33"/>
        <end position="42"/>
    </location>
</feature>
<dbReference type="SUPFAM" id="SSF141488">
    <property type="entry name" value="YdhA-like"/>
    <property type="match status" value="1"/>
</dbReference>
<sequence>MKVVSSVALLPALVLISACGPREQASAASTAPAPQPAAPSQPAPAAGPSRWRCGELLVSAAYADRHAELFFSGRKMTLPLAKSASGARYADESGNEFWTKGGEGTLVLAGEEKRDCTATQDISPWEAAKARGAIFRGIGQEPGWWVEIGSGDSPPLHAELDYGERKIDVAKTQGISSTHGYGGQLDDGTAVVLRTWQEACSDAMNGERFEQRAELTVGNKTYRGCGAYLDAR</sequence>
<comment type="caution">
    <text evidence="8">The sequence shown here is derived from an EMBL/GenBank/DDBJ whole genome shotgun (WGS) entry which is preliminary data.</text>
</comment>